<organism evidence="2 3">
    <name type="scientific">Thermus scotoductus</name>
    <dbReference type="NCBI Taxonomy" id="37636"/>
    <lineage>
        <taxon>Bacteria</taxon>
        <taxon>Thermotogati</taxon>
        <taxon>Deinococcota</taxon>
        <taxon>Deinococci</taxon>
        <taxon>Thermales</taxon>
        <taxon>Thermaceae</taxon>
        <taxon>Thermus</taxon>
    </lineage>
</organism>
<dbReference type="AlphaFoldDB" id="A0A430UX73"/>
<feature type="region of interest" description="Disordered" evidence="1">
    <location>
        <begin position="44"/>
        <end position="70"/>
    </location>
</feature>
<evidence type="ECO:0000256" key="1">
    <source>
        <dbReference type="SAM" id="MobiDB-lite"/>
    </source>
</evidence>
<protein>
    <submittedName>
        <fullName evidence="2">Uncharacterized protein</fullName>
    </submittedName>
</protein>
<evidence type="ECO:0000313" key="3">
    <source>
        <dbReference type="Proteomes" id="UP000288073"/>
    </source>
</evidence>
<name>A0A430UX73_THESC</name>
<gene>
    <name evidence="2" type="ORF">CSW23_12320</name>
</gene>
<proteinExistence type="predicted"/>
<dbReference type="Proteomes" id="UP000288073">
    <property type="component" value="Unassembled WGS sequence"/>
</dbReference>
<reference evidence="2 3" key="1">
    <citation type="journal article" date="2019" name="Extremophiles">
        <title>Biogeography of thermophiles and predominance of Thermus scotoductus in domestic water heaters.</title>
        <authorList>
            <person name="Wilpiszeski R.L."/>
            <person name="Zhang Z."/>
            <person name="House C.H."/>
        </authorList>
    </citation>
    <scope>NUCLEOTIDE SEQUENCE [LARGE SCALE GENOMIC DNA]</scope>
    <source>
        <strain evidence="2 3">10_S10</strain>
    </source>
</reference>
<comment type="caution">
    <text evidence="2">The sequence shown here is derived from an EMBL/GenBank/DDBJ whole genome shotgun (WGS) entry which is preliminary data.</text>
</comment>
<dbReference type="EMBL" id="PEMN01000377">
    <property type="protein sequence ID" value="RTI13957.1"/>
    <property type="molecule type" value="Genomic_DNA"/>
</dbReference>
<evidence type="ECO:0000313" key="2">
    <source>
        <dbReference type="EMBL" id="RTI13957.1"/>
    </source>
</evidence>
<accession>A0A430UX73</accession>
<sequence length="70" mass="7877">MVGKVDSHPHIIHYHTTPPRLRFGEARFTLETYRLLTFLDRDGDGALGPGKPRGEAEARPPAAGTWLRLR</sequence>